<evidence type="ECO:0000313" key="5">
    <source>
        <dbReference type="EMBL" id="SKC89489.1"/>
    </source>
</evidence>
<dbReference type="Pfam" id="PF01638">
    <property type="entry name" value="HxlR"/>
    <property type="match status" value="1"/>
</dbReference>
<dbReference type="AlphaFoldDB" id="A0A1T5MNM8"/>
<feature type="domain" description="HTH hxlR-type" evidence="4">
    <location>
        <begin position="21"/>
        <end position="121"/>
    </location>
</feature>
<dbReference type="InterPro" id="IPR036390">
    <property type="entry name" value="WH_DNA-bd_sf"/>
</dbReference>
<evidence type="ECO:0000256" key="2">
    <source>
        <dbReference type="ARBA" id="ARBA00023125"/>
    </source>
</evidence>
<evidence type="ECO:0000259" key="4">
    <source>
        <dbReference type="PROSITE" id="PS51118"/>
    </source>
</evidence>
<keyword evidence="6" id="KW-1185">Reference proteome</keyword>
<evidence type="ECO:0000256" key="1">
    <source>
        <dbReference type="ARBA" id="ARBA00023015"/>
    </source>
</evidence>
<dbReference type="Gene3D" id="1.10.10.10">
    <property type="entry name" value="Winged helix-like DNA-binding domain superfamily/Winged helix DNA-binding domain"/>
    <property type="match status" value="1"/>
</dbReference>
<sequence>MEINALRMKKKLEDYDFSKACPIRNVLDRFGDKWSILVILLLGEHKGPMRFNELAQTIGDISQKMLTVTLRTLEADGMVHRKHYPEIPPRVEYELTELGKGLLPHINGLTQWALKNYDAITKSRKKFIARKQFA</sequence>
<dbReference type="EMBL" id="FUZU01000005">
    <property type="protein sequence ID" value="SKC89489.1"/>
    <property type="molecule type" value="Genomic_DNA"/>
</dbReference>
<organism evidence="5 6">
    <name type="scientific">Ohtaekwangia koreensis</name>
    <dbReference type="NCBI Taxonomy" id="688867"/>
    <lineage>
        <taxon>Bacteria</taxon>
        <taxon>Pseudomonadati</taxon>
        <taxon>Bacteroidota</taxon>
        <taxon>Cytophagia</taxon>
        <taxon>Cytophagales</taxon>
        <taxon>Fulvivirgaceae</taxon>
        <taxon>Ohtaekwangia</taxon>
    </lineage>
</organism>
<dbReference type="PROSITE" id="PS51118">
    <property type="entry name" value="HTH_HXLR"/>
    <property type="match status" value="1"/>
</dbReference>
<dbReference type="STRING" id="688867.SAMN05660236_5864"/>
<accession>A0A1T5MNM8</accession>
<evidence type="ECO:0000313" key="6">
    <source>
        <dbReference type="Proteomes" id="UP000190961"/>
    </source>
</evidence>
<reference evidence="5 6" key="1">
    <citation type="submission" date="2017-02" db="EMBL/GenBank/DDBJ databases">
        <authorList>
            <person name="Peterson S.W."/>
        </authorList>
    </citation>
    <scope>NUCLEOTIDE SEQUENCE [LARGE SCALE GENOMIC DNA]</scope>
    <source>
        <strain evidence="5 6">DSM 25262</strain>
    </source>
</reference>
<dbReference type="OrthoDB" id="8231503at2"/>
<keyword evidence="1" id="KW-0805">Transcription regulation</keyword>
<dbReference type="InterPro" id="IPR002577">
    <property type="entry name" value="HTH_HxlR"/>
</dbReference>
<gene>
    <name evidence="5" type="ORF">SAMN05660236_5864</name>
</gene>
<dbReference type="Proteomes" id="UP000190961">
    <property type="component" value="Unassembled WGS sequence"/>
</dbReference>
<keyword evidence="2" id="KW-0238">DNA-binding</keyword>
<dbReference type="PANTHER" id="PTHR33204:SF39">
    <property type="entry name" value="TRANSCRIPTIONAL REGULATORY PROTEIN"/>
    <property type="match status" value="1"/>
</dbReference>
<keyword evidence="3" id="KW-0804">Transcription</keyword>
<evidence type="ECO:0000256" key="3">
    <source>
        <dbReference type="ARBA" id="ARBA00023163"/>
    </source>
</evidence>
<name>A0A1T5MNM8_9BACT</name>
<dbReference type="GO" id="GO:0003677">
    <property type="term" value="F:DNA binding"/>
    <property type="evidence" value="ECO:0007669"/>
    <property type="project" value="UniProtKB-KW"/>
</dbReference>
<dbReference type="PANTHER" id="PTHR33204">
    <property type="entry name" value="TRANSCRIPTIONAL REGULATOR, MARR FAMILY"/>
    <property type="match status" value="1"/>
</dbReference>
<protein>
    <submittedName>
        <fullName evidence="5">Transcriptional regulator, HxlR family</fullName>
    </submittedName>
</protein>
<dbReference type="SUPFAM" id="SSF46785">
    <property type="entry name" value="Winged helix' DNA-binding domain"/>
    <property type="match status" value="1"/>
</dbReference>
<dbReference type="InterPro" id="IPR036388">
    <property type="entry name" value="WH-like_DNA-bd_sf"/>
</dbReference>
<proteinExistence type="predicted"/>